<feature type="region of interest" description="Disordered" evidence="2">
    <location>
        <begin position="808"/>
        <end position="828"/>
    </location>
</feature>
<keyword evidence="1" id="KW-0378">Hydrolase</keyword>
<dbReference type="InterPro" id="IPR043502">
    <property type="entry name" value="DNA/RNA_pol_sf"/>
</dbReference>
<name>A0A2K3PB23_TRIPR</name>
<feature type="compositionally biased region" description="Polar residues" evidence="2">
    <location>
        <begin position="10"/>
        <end position="26"/>
    </location>
</feature>
<dbReference type="InterPro" id="IPR013103">
    <property type="entry name" value="RVT_2"/>
</dbReference>
<comment type="caution">
    <text evidence="4">The sequence shown here is derived from an EMBL/GenBank/DDBJ whole genome shotgun (WGS) entry which is preliminary data.</text>
</comment>
<dbReference type="PROSITE" id="PS50994">
    <property type="entry name" value="INTEGRASE"/>
    <property type="match status" value="1"/>
</dbReference>
<dbReference type="Pfam" id="PF07727">
    <property type="entry name" value="RVT_2"/>
    <property type="match status" value="1"/>
</dbReference>
<feature type="compositionally biased region" description="Acidic residues" evidence="2">
    <location>
        <begin position="846"/>
        <end position="856"/>
    </location>
</feature>
<dbReference type="GO" id="GO:0003676">
    <property type="term" value="F:nucleic acid binding"/>
    <property type="evidence" value="ECO:0007669"/>
    <property type="project" value="InterPro"/>
</dbReference>
<dbReference type="InterPro" id="IPR054722">
    <property type="entry name" value="PolX-like_BBD"/>
</dbReference>
<dbReference type="Gene3D" id="3.30.420.10">
    <property type="entry name" value="Ribonuclease H-like superfamily/Ribonuclease H"/>
    <property type="match status" value="1"/>
</dbReference>
<dbReference type="GO" id="GO:0004190">
    <property type="term" value="F:aspartic-type endopeptidase activity"/>
    <property type="evidence" value="ECO:0007669"/>
    <property type="project" value="UniProtKB-KW"/>
</dbReference>
<keyword evidence="1" id="KW-0064">Aspartyl protease</keyword>
<dbReference type="ExpressionAtlas" id="A0A2K3PB23">
    <property type="expression patterns" value="baseline"/>
</dbReference>
<sequence length="1423" mass="160883">MAGKDDSTIVKKTSSPYDLSSHDNPGSVITQVQLRGENYDEWAKAMKTSLRARRKWGFVEGNIPQPKEGSTEMEDWWTVQSMLVSWILNTIEPTLRSTISYMENAKELWEDIKERLSVVNGPRIQQLKSDLAQCKQEGMTMVNYYGKLKMLWDELANYQQIPICNCGGCKCDVKAKLEKQREEEKVHQFLMGLDDALYGTVRSNLLATDPLPSLNKMYATLIQEERVKSIARTKEERGEIVGLAVQTGGRARGRGNTKEKDSVCSHCNQPGHDVAGCFQIIGYPDWWGDRPRYEAKTGAGRGKGQQQTRGSNHGRGRSTLVRANAVHAHEGGTTVSNTDRDIGGLVGLSNEQLQTLMELLNTHKGSNTERMTGKNTTWIIDTGASNHMTGNVRFMHKIKSVQGCPVGLPNGEQAAATHEGIVILDRGLQLNSVLYVPGLNCNLISVSQLIDDMDCVLQFTNSVCIMQDRTSRTLIGVGERRDGLYYFRGIQHEKVCKVGDMSILHLWHKRMGHPSMKISQMISNVGSKNNVFENKACDVCQRAKQTRDSFPLSDNKASSSFELVHCDLWGPYRTPSSCGAYYFLTIVDDFSRAVWIYLLIDKREVSQTLLNFIGLVERQYEKKIKIIRSDNGTEFTCLKTEFIKRGMIFQTSCVGTPQQNGRVERKHRHILNVARALRFQGNLPISFWGECVLTAGYLINRTPTPLLDGKTPFEMLNGQPPLYEHLRVFGSLCYAHNQGKKGDKFTSRSKKCVFVGYPPGKKGWKLFDLDEKKYFVSRDVAFFENEFPFATVVKTLSEPTRSFENENFETQSVASEHQEAPLEVESSELRGGANVREVGESQVIQQDDEHEETNEEDLGRGKRVKIPSVKLNDHVTYNVQNLSPSTSSLPLQRTSGAPYPIMHYMSCDNFSVQHRRFLAAVSAEKEPKNFSAAVKDPRWRAAMQQEIQALEDNHTWKVCSLPANKKALGCKWVYKIKHRSDGTIERFKARLVILGNHQVEGIDYNETFAPVAKMVTVRIVLAVAAAKKWELHQMDVHNAFLHGELQEEVFMKLPPGFRPSQPGMAPRCWFAKLSSALKQYGFHQSYSDYSLFTLLDENVQLVVLVYVDDLIICGNNHGSIERFKEYLSRCFHMKDLGLLKYFLGVEVARSPSGIVLCQRKYALDIISEAGLLGAKPMPTPLEQNHNLSLAQGEFLDNPERYRRLVGRLIYLCFTRPELSYSVHILSQFMQQPRTEHWTAALRVVRYLKGNPGQGVFLDSASDLYLHGWCDADWAACPLTRRSLTGWIIFLGNSPISWKTKKQQVVSRSSAESEYRSMANTTCELKWVKSILCNLGVSHSMPMQLFCDSQSALHIAKNPVFHERTKHIEVDCHFIRNEILHGHLQPSYVSTHAQLADIFTKALGRAPFQFLIGKLGIRNLHAPT</sequence>
<reference evidence="4 5" key="1">
    <citation type="journal article" date="2014" name="Am. J. Bot.">
        <title>Genome assembly and annotation for red clover (Trifolium pratense; Fabaceae).</title>
        <authorList>
            <person name="Istvanek J."/>
            <person name="Jaros M."/>
            <person name="Krenek A."/>
            <person name="Repkova J."/>
        </authorList>
    </citation>
    <scope>NUCLEOTIDE SEQUENCE [LARGE SCALE GENOMIC DNA]</scope>
    <source>
        <strain evidence="5">cv. Tatra</strain>
        <tissue evidence="4">Young leaves</tissue>
    </source>
</reference>
<dbReference type="InterPro" id="IPR057670">
    <property type="entry name" value="SH3_retrovirus"/>
</dbReference>
<dbReference type="SUPFAM" id="SSF53098">
    <property type="entry name" value="Ribonuclease H-like"/>
    <property type="match status" value="1"/>
</dbReference>
<dbReference type="InterPro" id="IPR012337">
    <property type="entry name" value="RNaseH-like_sf"/>
</dbReference>
<feature type="region of interest" description="Disordered" evidence="2">
    <location>
        <begin position="294"/>
        <end position="317"/>
    </location>
</feature>
<dbReference type="InterPro" id="IPR029472">
    <property type="entry name" value="Copia-like_N"/>
</dbReference>
<dbReference type="Pfam" id="PF22936">
    <property type="entry name" value="Pol_BBD"/>
    <property type="match status" value="1"/>
</dbReference>
<dbReference type="SUPFAM" id="SSF56672">
    <property type="entry name" value="DNA/RNA polymerases"/>
    <property type="match status" value="1"/>
</dbReference>
<organism evidence="4 5">
    <name type="scientific">Trifolium pratense</name>
    <name type="common">Red clover</name>
    <dbReference type="NCBI Taxonomy" id="57577"/>
    <lineage>
        <taxon>Eukaryota</taxon>
        <taxon>Viridiplantae</taxon>
        <taxon>Streptophyta</taxon>
        <taxon>Embryophyta</taxon>
        <taxon>Tracheophyta</taxon>
        <taxon>Spermatophyta</taxon>
        <taxon>Magnoliopsida</taxon>
        <taxon>eudicotyledons</taxon>
        <taxon>Gunneridae</taxon>
        <taxon>Pentapetalae</taxon>
        <taxon>rosids</taxon>
        <taxon>fabids</taxon>
        <taxon>Fabales</taxon>
        <taxon>Fabaceae</taxon>
        <taxon>Papilionoideae</taxon>
        <taxon>50 kb inversion clade</taxon>
        <taxon>NPAAA clade</taxon>
        <taxon>Hologalegina</taxon>
        <taxon>IRL clade</taxon>
        <taxon>Trifolieae</taxon>
        <taxon>Trifolium</taxon>
    </lineage>
</organism>
<evidence type="ECO:0000259" key="3">
    <source>
        <dbReference type="PROSITE" id="PS50994"/>
    </source>
</evidence>
<dbReference type="PANTHER" id="PTHR11439:SF462">
    <property type="match status" value="1"/>
</dbReference>
<reference evidence="4 5" key="2">
    <citation type="journal article" date="2017" name="Front. Plant Sci.">
        <title>Gene Classification and Mining of Molecular Markers Useful in Red Clover (Trifolium pratense) Breeding.</title>
        <authorList>
            <person name="Istvanek J."/>
            <person name="Dluhosova J."/>
            <person name="Dluhos P."/>
            <person name="Patkova L."/>
            <person name="Nedelnik J."/>
            <person name="Repkova J."/>
        </authorList>
    </citation>
    <scope>NUCLEOTIDE SEQUENCE [LARGE SCALE GENOMIC DNA]</scope>
    <source>
        <strain evidence="5">cv. Tatra</strain>
        <tissue evidence="4">Young leaves</tissue>
    </source>
</reference>
<evidence type="ECO:0000256" key="2">
    <source>
        <dbReference type="SAM" id="MobiDB-lite"/>
    </source>
</evidence>
<evidence type="ECO:0000313" key="5">
    <source>
        <dbReference type="Proteomes" id="UP000236291"/>
    </source>
</evidence>
<proteinExistence type="predicted"/>
<dbReference type="Pfam" id="PF00665">
    <property type="entry name" value="rve"/>
    <property type="match status" value="1"/>
</dbReference>
<dbReference type="InterPro" id="IPR036397">
    <property type="entry name" value="RNaseH_sf"/>
</dbReference>
<dbReference type="Pfam" id="PF14244">
    <property type="entry name" value="Retrotran_gag_3"/>
    <property type="match status" value="1"/>
</dbReference>
<feature type="region of interest" description="Disordered" evidence="2">
    <location>
        <begin position="841"/>
        <end position="862"/>
    </location>
</feature>
<feature type="domain" description="Integrase catalytic" evidence="3">
    <location>
        <begin position="547"/>
        <end position="720"/>
    </location>
</feature>
<dbReference type="InterPro" id="IPR025724">
    <property type="entry name" value="GAG-pre-integrase_dom"/>
</dbReference>
<feature type="region of interest" description="Disordered" evidence="2">
    <location>
        <begin position="1"/>
        <end position="26"/>
    </location>
</feature>
<evidence type="ECO:0000313" key="4">
    <source>
        <dbReference type="EMBL" id="PNY12475.1"/>
    </source>
</evidence>
<dbReference type="Pfam" id="PF25597">
    <property type="entry name" value="SH3_retrovirus"/>
    <property type="match status" value="1"/>
</dbReference>
<dbReference type="CDD" id="cd09272">
    <property type="entry name" value="RNase_HI_RT_Ty1"/>
    <property type="match status" value="1"/>
</dbReference>
<dbReference type="EMBL" id="ASHM01005313">
    <property type="protein sequence ID" value="PNY12475.1"/>
    <property type="molecule type" value="Genomic_DNA"/>
</dbReference>
<dbReference type="Proteomes" id="UP000236291">
    <property type="component" value="Unassembled WGS sequence"/>
</dbReference>
<dbReference type="PANTHER" id="PTHR11439">
    <property type="entry name" value="GAG-POL-RELATED RETROTRANSPOSON"/>
    <property type="match status" value="1"/>
</dbReference>
<accession>A0A2K3PB23</accession>
<evidence type="ECO:0000256" key="1">
    <source>
        <dbReference type="ARBA" id="ARBA00022750"/>
    </source>
</evidence>
<keyword evidence="1" id="KW-0645">Protease</keyword>
<protein>
    <submittedName>
        <fullName evidence="4">Retroelement pol polyprotein-like</fullName>
    </submittedName>
</protein>
<gene>
    <name evidence="4" type="ORF">L195_g009106</name>
</gene>
<dbReference type="GO" id="GO:0015074">
    <property type="term" value="P:DNA integration"/>
    <property type="evidence" value="ECO:0007669"/>
    <property type="project" value="InterPro"/>
</dbReference>
<dbReference type="Pfam" id="PF13976">
    <property type="entry name" value="gag_pre-integrs"/>
    <property type="match status" value="1"/>
</dbReference>
<dbReference type="InterPro" id="IPR001584">
    <property type="entry name" value="Integrase_cat-core"/>
</dbReference>